<dbReference type="RefSeq" id="WP_281454321.1">
    <property type="nucleotide sequence ID" value="NZ_JASAOF010000002.1"/>
</dbReference>
<organism evidence="1 2">
    <name type="scientific">Saccharopolyspora ipomoeae</name>
    <dbReference type="NCBI Taxonomy" id="3042027"/>
    <lineage>
        <taxon>Bacteria</taxon>
        <taxon>Bacillati</taxon>
        <taxon>Actinomycetota</taxon>
        <taxon>Actinomycetes</taxon>
        <taxon>Pseudonocardiales</taxon>
        <taxon>Pseudonocardiaceae</taxon>
        <taxon>Saccharopolyspora</taxon>
    </lineage>
</organism>
<proteinExistence type="predicted"/>
<accession>A0ABT6PIY2</accession>
<evidence type="ECO:0000313" key="2">
    <source>
        <dbReference type="Proteomes" id="UP001237595"/>
    </source>
</evidence>
<name>A0ABT6PIY2_9PSEU</name>
<protein>
    <submittedName>
        <fullName evidence="1">Uncharacterized protein</fullName>
    </submittedName>
</protein>
<comment type="caution">
    <text evidence="1">The sequence shown here is derived from an EMBL/GenBank/DDBJ whole genome shotgun (WGS) entry which is preliminary data.</text>
</comment>
<dbReference type="Proteomes" id="UP001237595">
    <property type="component" value="Unassembled WGS sequence"/>
</dbReference>
<dbReference type="EMBL" id="JASAOF010000002">
    <property type="protein sequence ID" value="MDI2027943.1"/>
    <property type="molecule type" value="Genomic_DNA"/>
</dbReference>
<gene>
    <name evidence="1" type="ORF">QFW96_04955</name>
</gene>
<keyword evidence="2" id="KW-1185">Reference proteome</keyword>
<reference evidence="1 2" key="1">
    <citation type="submission" date="2023-04" db="EMBL/GenBank/DDBJ databases">
        <title>Draft genome sequence of Saccharopolyspora sp. TS4A08 isolated from sweet potato rhizospheric soil.</title>
        <authorList>
            <person name="Suksaard P."/>
            <person name="Duangmal K."/>
        </authorList>
    </citation>
    <scope>NUCLEOTIDE SEQUENCE [LARGE SCALE GENOMIC DNA]</scope>
    <source>
        <strain evidence="1 2">TS4A08</strain>
    </source>
</reference>
<evidence type="ECO:0000313" key="1">
    <source>
        <dbReference type="EMBL" id="MDI2027943.1"/>
    </source>
</evidence>
<sequence length="153" mass="16596">MVVVDDAWPEMVEGWELARSQGRETYRKRLANNVTVFAIWESAAGVGRVKARVGSSGLGRELTCSRTDFRDREAFWTAAWCVVEMAANLPLFEGERESSAGSWVREPVAGSVEVDEGALTFTLVSGRAVTVVLSSEQVAELSRDLGVAGWVGA</sequence>